<evidence type="ECO:0000313" key="1">
    <source>
        <dbReference type="EMBL" id="CRK88590.1"/>
    </source>
</evidence>
<accession>A0A1J1HQ38</accession>
<evidence type="ECO:0000313" key="2">
    <source>
        <dbReference type="Proteomes" id="UP000183832"/>
    </source>
</evidence>
<dbReference type="EMBL" id="CVRI01000009">
    <property type="protein sequence ID" value="CRK88590.1"/>
    <property type="molecule type" value="Genomic_DNA"/>
</dbReference>
<organism evidence="1 2">
    <name type="scientific">Clunio marinus</name>
    <dbReference type="NCBI Taxonomy" id="568069"/>
    <lineage>
        <taxon>Eukaryota</taxon>
        <taxon>Metazoa</taxon>
        <taxon>Ecdysozoa</taxon>
        <taxon>Arthropoda</taxon>
        <taxon>Hexapoda</taxon>
        <taxon>Insecta</taxon>
        <taxon>Pterygota</taxon>
        <taxon>Neoptera</taxon>
        <taxon>Endopterygota</taxon>
        <taxon>Diptera</taxon>
        <taxon>Nematocera</taxon>
        <taxon>Chironomoidea</taxon>
        <taxon>Chironomidae</taxon>
        <taxon>Clunio</taxon>
    </lineage>
</organism>
<keyword evidence="2" id="KW-1185">Reference proteome</keyword>
<dbReference type="AlphaFoldDB" id="A0A1J1HQ38"/>
<proteinExistence type="predicted"/>
<protein>
    <submittedName>
        <fullName evidence="1">CLUMA_CG002472, isoform A</fullName>
    </submittedName>
</protein>
<reference evidence="1 2" key="1">
    <citation type="submission" date="2015-04" db="EMBL/GenBank/DDBJ databases">
        <authorList>
            <person name="Syromyatnikov M.Y."/>
            <person name="Popov V.N."/>
        </authorList>
    </citation>
    <scope>NUCLEOTIDE SEQUENCE [LARGE SCALE GENOMIC DNA]</scope>
</reference>
<dbReference type="Proteomes" id="UP000183832">
    <property type="component" value="Unassembled WGS sequence"/>
</dbReference>
<name>A0A1J1HQ38_9DIPT</name>
<sequence length="157" mass="17744">MIQQCEVIPVTKEKASLNVVVKFHNTVQHGFYDIAIKITRRGYRSIMSGNYVDMCKYLDGTITNAALTYGLNLVRKKFPKGTLHPCPYAGTLEFKNIMLDPSEGKTKFPAASYRVMIKFHNAEDENIATITFLSIAKDQNLYQVHDVMTPHSVTIPD</sequence>
<gene>
    <name evidence="1" type="ORF">CLUMA_CG002472</name>
</gene>